<evidence type="ECO:0000256" key="1">
    <source>
        <dbReference type="SAM" id="MobiDB-lite"/>
    </source>
</evidence>
<reference evidence="2" key="1">
    <citation type="submission" date="2021-03" db="EMBL/GenBank/DDBJ databases">
        <title>Draft genome sequence of rust myrtle Austropuccinia psidii MF-1, a brazilian biotype.</title>
        <authorList>
            <person name="Quecine M.C."/>
            <person name="Pachon D.M.R."/>
            <person name="Bonatelli M.L."/>
            <person name="Correr F.H."/>
            <person name="Franceschini L.M."/>
            <person name="Leite T.F."/>
            <person name="Margarido G.R.A."/>
            <person name="Almeida C.A."/>
            <person name="Ferrarezi J.A."/>
            <person name="Labate C.A."/>
        </authorList>
    </citation>
    <scope>NUCLEOTIDE SEQUENCE</scope>
    <source>
        <strain evidence="2">MF-1</strain>
    </source>
</reference>
<keyword evidence="3" id="KW-1185">Reference proteome</keyword>
<evidence type="ECO:0000313" key="2">
    <source>
        <dbReference type="EMBL" id="MBW0523882.1"/>
    </source>
</evidence>
<proteinExistence type="predicted"/>
<feature type="region of interest" description="Disordered" evidence="1">
    <location>
        <begin position="50"/>
        <end position="74"/>
    </location>
</feature>
<evidence type="ECO:0000313" key="3">
    <source>
        <dbReference type="Proteomes" id="UP000765509"/>
    </source>
</evidence>
<dbReference type="EMBL" id="AVOT02030634">
    <property type="protein sequence ID" value="MBW0523882.1"/>
    <property type="molecule type" value="Genomic_DNA"/>
</dbReference>
<dbReference type="Proteomes" id="UP000765509">
    <property type="component" value="Unassembled WGS sequence"/>
</dbReference>
<organism evidence="2 3">
    <name type="scientific">Austropuccinia psidii MF-1</name>
    <dbReference type="NCBI Taxonomy" id="1389203"/>
    <lineage>
        <taxon>Eukaryota</taxon>
        <taxon>Fungi</taxon>
        <taxon>Dikarya</taxon>
        <taxon>Basidiomycota</taxon>
        <taxon>Pucciniomycotina</taxon>
        <taxon>Pucciniomycetes</taxon>
        <taxon>Pucciniales</taxon>
        <taxon>Sphaerophragmiaceae</taxon>
        <taxon>Austropuccinia</taxon>
    </lineage>
</organism>
<gene>
    <name evidence="2" type="ORF">O181_063597</name>
</gene>
<name>A0A9Q3EPX4_9BASI</name>
<protein>
    <submittedName>
        <fullName evidence="2">Uncharacterized protein</fullName>
    </submittedName>
</protein>
<sequence length="74" mass="8264">MVGSLSNLEENHHSCLPAQAPISMEIHPPSFAYFTLETSQEIYNPKLELRASSSNHHSRRRGMKSLSNTGLKAQ</sequence>
<feature type="compositionally biased region" description="Polar residues" evidence="1">
    <location>
        <begin position="65"/>
        <end position="74"/>
    </location>
</feature>
<comment type="caution">
    <text evidence="2">The sequence shown here is derived from an EMBL/GenBank/DDBJ whole genome shotgun (WGS) entry which is preliminary data.</text>
</comment>
<dbReference type="AlphaFoldDB" id="A0A9Q3EPX4"/>
<accession>A0A9Q3EPX4</accession>